<dbReference type="PROSITE" id="PS50110">
    <property type="entry name" value="RESPONSE_REGULATORY"/>
    <property type="match status" value="1"/>
</dbReference>
<dbReference type="InterPro" id="IPR009057">
    <property type="entry name" value="Homeodomain-like_sf"/>
</dbReference>
<dbReference type="InterPro" id="IPR002078">
    <property type="entry name" value="Sigma_54_int"/>
</dbReference>
<dbReference type="CDD" id="cd00009">
    <property type="entry name" value="AAA"/>
    <property type="match status" value="1"/>
</dbReference>
<dbReference type="AlphaFoldDB" id="A0A1G5Q8J5"/>
<keyword evidence="6" id="KW-0597">Phosphoprotein</keyword>
<dbReference type="InterPro" id="IPR001789">
    <property type="entry name" value="Sig_transdc_resp-reg_receiver"/>
</dbReference>
<evidence type="ECO:0000259" key="7">
    <source>
        <dbReference type="PROSITE" id="PS50045"/>
    </source>
</evidence>
<dbReference type="InterPro" id="IPR058031">
    <property type="entry name" value="AAA_lid_NorR"/>
</dbReference>
<dbReference type="Gene3D" id="3.40.50.2300">
    <property type="match status" value="1"/>
</dbReference>
<dbReference type="SUPFAM" id="SSF46689">
    <property type="entry name" value="Homeodomain-like"/>
    <property type="match status" value="1"/>
</dbReference>
<dbReference type="Pfam" id="PF00158">
    <property type="entry name" value="Sigma54_activat"/>
    <property type="match status" value="1"/>
</dbReference>
<dbReference type="Gene3D" id="1.10.8.60">
    <property type="match status" value="1"/>
</dbReference>
<evidence type="ECO:0000313" key="9">
    <source>
        <dbReference type="EMBL" id="SCZ57997.1"/>
    </source>
</evidence>
<keyword evidence="5" id="KW-0804">Transcription</keyword>
<dbReference type="RefSeq" id="WP_092994991.1">
    <property type="nucleotide sequence ID" value="NZ_FMWD01000004.1"/>
</dbReference>
<dbReference type="Gene3D" id="3.40.50.300">
    <property type="entry name" value="P-loop containing nucleotide triphosphate hydrolases"/>
    <property type="match status" value="1"/>
</dbReference>
<dbReference type="InterPro" id="IPR011006">
    <property type="entry name" value="CheY-like_superfamily"/>
</dbReference>
<dbReference type="SUPFAM" id="SSF52172">
    <property type="entry name" value="CheY-like"/>
    <property type="match status" value="1"/>
</dbReference>
<feature type="domain" description="Response regulatory" evidence="8">
    <location>
        <begin position="8"/>
        <end position="121"/>
    </location>
</feature>
<dbReference type="Pfam" id="PF02954">
    <property type="entry name" value="HTH_8"/>
    <property type="match status" value="1"/>
</dbReference>
<dbReference type="GO" id="GO:0043565">
    <property type="term" value="F:sequence-specific DNA binding"/>
    <property type="evidence" value="ECO:0007669"/>
    <property type="project" value="InterPro"/>
</dbReference>
<dbReference type="InterPro" id="IPR002197">
    <property type="entry name" value="HTH_Fis"/>
</dbReference>
<evidence type="ECO:0000256" key="3">
    <source>
        <dbReference type="ARBA" id="ARBA00023015"/>
    </source>
</evidence>
<dbReference type="PROSITE" id="PS00688">
    <property type="entry name" value="SIGMA54_INTERACT_3"/>
    <property type="match status" value="1"/>
</dbReference>
<sequence>MTTENRPTILVSEDDVHMRGLIANVLEPLGNVICARDADEANSLLDANDIAVVVTDLRMPGPDGLQVLKHAKAVSPLTQVVLVTGYATVESAIEAFKSDAFDYIRKPFENLELRCTVERALEHFQLSEENRRLRAQNRIYKENGGLIGQSQAMVRVQQTIDAAAGYDCSILITGESGCGKEVVARQMHMQSNRHDRPFVAINCAAIPEHLIESELFGFQKGAFTGADRTKPGLFETASGGTLFLDEINNASLSLQAKLLRVLEDGGFYPMGGTEPRHVDVRVLAASNRPMQELIASGDFREDLYYRLMVMEVAIPPLRERRGDVPVLGYFFLNKFASQYGKPVRRLSTEVLAGLLRHDWPGNVRELEHLIQRMVILCESDEIGSDLLPPHLSRTSEAQTDDGGTIPPQSLEELEIWFIRKILRDTQGDRNLTAEILGIDKSTLWRKIKRHGLEA</sequence>
<evidence type="ECO:0000256" key="6">
    <source>
        <dbReference type="PROSITE-ProRule" id="PRU00169"/>
    </source>
</evidence>
<evidence type="ECO:0000259" key="8">
    <source>
        <dbReference type="PROSITE" id="PS50110"/>
    </source>
</evidence>
<evidence type="ECO:0000313" key="10">
    <source>
        <dbReference type="Proteomes" id="UP000199648"/>
    </source>
</evidence>
<feature type="modified residue" description="4-aspartylphosphate" evidence="6">
    <location>
        <position position="56"/>
    </location>
</feature>
<evidence type="ECO:0000256" key="2">
    <source>
        <dbReference type="ARBA" id="ARBA00022840"/>
    </source>
</evidence>
<keyword evidence="3" id="KW-0805">Transcription regulation</keyword>
<keyword evidence="4 9" id="KW-0238">DNA-binding</keyword>
<dbReference type="PANTHER" id="PTHR32071:SF119">
    <property type="entry name" value="SIGMA L-DEPENDENT TRANSCRIPTIONAL REGULATOR YPLP-RELATED"/>
    <property type="match status" value="1"/>
</dbReference>
<protein>
    <submittedName>
        <fullName evidence="9">DNA-binding transcriptional response regulator, NtrC family, contains REC, AAA-type ATPase, and a Fis-type DNA-binding domains</fullName>
    </submittedName>
</protein>
<dbReference type="Gene3D" id="1.10.10.60">
    <property type="entry name" value="Homeodomain-like"/>
    <property type="match status" value="1"/>
</dbReference>
<gene>
    <name evidence="9" type="ORF">SAMN03097708_01571</name>
</gene>
<keyword evidence="2" id="KW-0067">ATP-binding</keyword>
<dbReference type="GO" id="GO:0000160">
    <property type="term" value="P:phosphorelay signal transduction system"/>
    <property type="evidence" value="ECO:0007669"/>
    <property type="project" value="InterPro"/>
</dbReference>
<dbReference type="PROSITE" id="PS50045">
    <property type="entry name" value="SIGMA54_INTERACT_4"/>
    <property type="match status" value="1"/>
</dbReference>
<evidence type="ECO:0000256" key="1">
    <source>
        <dbReference type="ARBA" id="ARBA00022741"/>
    </source>
</evidence>
<dbReference type="OrthoDB" id="9804019at2"/>
<keyword evidence="1" id="KW-0547">Nucleotide-binding</keyword>
<evidence type="ECO:0000256" key="5">
    <source>
        <dbReference type="ARBA" id="ARBA00023163"/>
    </source>
</evidence>
<dbReference type="PROSITE" id="PS00676">
    <property type="entry name" value="SIGMA54_INTERACT_2"/>
    <property type="match status" value="1"/>
</dbReference>
<dbReference type="STRING" id="415747.SAMN03097708_01571"/>
<dbReference type="SMART" id="SM00448">
    <property type="entry name" value="REC"/>
    <property type="match status" value="1"/>
</dbReference>
<dbReference type="Proteomes" id="UP000199648">
    <property type="component" value="Unassembled WGS sequence"/>
</dbReference>
<dbReference type="FunFam" id="3.40.50.300:FF:000006">
    <property type="entry name" value="DNA-binding transcriptional regulator NtrC"/>
    <property type="match status" value="1"/>
</dbReference>
<organism evidence="9 10">
    <name type="scientific">Thiohalomonas denitrificans</name>
    <dbReference type="NCBI Taxonomy" id="415747"/>
    <lineage>
        <taxon>Bacteria</taxon>
        <taxon>Pseudomonadati</taxon>
        <taxon>Pseudomonadota</taxon>
        <taxon>Gammaproteobacteria</taxon>
        <taxon>Thiohalomonadales</taxon>
        <taxon>Thiohalomonadaceae</taxon>
        <taxon>Thiohalomonas</taxon>
    </lineage>
</organism>
<dbReference type="InterPro" id="IPR025944">
    <property type="entry name" value="Sigma_54_int_dom_CS"/>
</dbReference>
<name>A0A1G5Q8J5_9GAMM</name>
<dbReference type="GO" id="GO:0005524">
    <property type="term" value="F:ATP binding"/>
    <property type="evidence" value="ECO:0007669"/>
    <property type="project" value="UniProtKB-KW"/>
</dbReference>
<dbReference type="Pfam" id="PF00072">
    <property type="entry name" value="Response_reg"/>
    <property type="match status" value="1"/>
</dbReference>
<accession>A0A1G5Q8J5</accession>
<dbReference type="Pfam" id="PF25601">
    <property type="entry name" value="AAA_lid_14"/>
    <property type="match status" value="1"/>
</dbReference>
<evidence type="ECO:0000256" key="4">
    <source>
        <dbReference type="ARBA" id="ARBA00023125"/>
    </source>
</evidence>
<dbReference type="GO" id="GO:0006355">
    <property type="term" value="P:regulation of DNA-templated transcription"/>
    <property type="evidence" value="ECO:0007669"/>
    <property type="project" value="InterPro"/>
</dbReference>
<dbReference type="InterPro" id="IPR003593">
    <property type="entry name" value="AAA+_ATPase"/>
</dbReference>
<dbReference type="InterPro" id="IPR025943">
    <property type="entry name" value="Sigma_54_int_dom_ATP-bd_2"/>
</dbReference>
<proteinExistence type="predicted"/>
<keyword evidence="10" id="KW-1185">Reference proteome</keyword>
<dbReference type="SMART" id="SM00382">
    <property type="entry name" value="AAA"/>
    <property type="match status" value="1"/>
</dbReference>
<dbReference type="EMBL" id="FMWD01000004">
    <property type="protein sequence ID" value="SCZ57997.1"/>
    <property type="molecule type" value="Genomic_DNA"/>
</dbReference>
<dbReference type="PANTHER" id="PTHR32071">
    <property type="entry name" value="TRANSCRIPTIONAL REGULATORY PROTEIN"/>
    <property type="match status" value="1"/>
</dbReference>
<feature type="domain" description="Sigma-54 factor interaction" evidence="7">
    <location>
        <begin position="146"/>
        <end position="375"/>
    </location>
</feature>
<dbReference type="SUPFAM" id="SSF52540">
    <property type="entry name" value="P-loop containing nucleoside triphosphate hydrolases"/>
    <property type="match status" value="1"/>
</dbReference>
<reference evidence="9 10" key="1">
    <citation type="submission" date="2016-10" db="EMBL/GenBank/DDBJ databases">
        <authorList>
            <person name="de Groot N.N."/>
        </authorList>
    </citation>
    <scope>NUCLEOTIDE SEQUENCE [LARGE SCALE GENOMIC DNA]</scope>
    <source>
        <strain evidence="9 10">HLD2</strain>
    </source>
</reference>
<dbReference type="InterPro" id="IPR027417">
    <property type="entry name" value="P-loop_NTPase"/>
</dbReference>